<evidence type="ECO:0000313" key="7">
    <source>
        <dbReference type="EMBL" id="CAE8677313.1"/>
    </source>
</evidence>
<dbReference type="InterPro" id="IPR002645">
    <property type="entry name" value="STAS_dom"/>
</dbReference>
<feature type="domain" description="STAS" evidence="6">
    <location>
        <begin position="228"/>
        <end position="352"/>
    </location>
</feature>
<evidence type="ECO:0000259" key="6">
    <source>
        <dbReference type="PROSITE" id="PS50801"/>
    </source>
</evidence>
<sequence>TIGHIPAGLPPFQMPWDIPAFQGLIDKPHRLNDFLLGGVLVALTSFLTTYATTKKMALKHGYDLDASQEMIALGFAGVGGSFFGAFPPSGSLSRTGLAADCGVKTQLGGVFAAGVVGLGLCFLTPALVYLPKAALAAIIMKSTLSLIDFEMPWDLYMKYWKAKRMGGLKRDLLVWIIAFTFTLGLGVLYGIACAVVLSIGLILKDAVAPKMVVLGRVDHLNQWRNIEDWPEAKTYEGLLVVEFRGPLSFASADHFQETVQLIRHQWQSDGNAGSKIVVISLVAVHYIDATAISMLDDLLTEWKLEGVGCIISGAKHQVRLLIEDKLVRRKGANSLLDQVDFMITIDQAIHLAEELKQDYFSPLKRDEAVPLLSHSDSL</sequence>
<dbReference type="AlphaFoldDB" id="A0A813JK20"/>
<evidence type="ECO:0000256" key="2">
    <source>
        <dbReference type="ARBA" id="ARBA00022692"/>
    </source>
</evidence>
<dbReference type="InterPro" id="IPR036513">
    <property type="entry name" value="STAS_dom_sf"/>
</dbReference>
<evidence type="ECO:0000256" key="3">
    <source>
        <dbReference type="ARBA" id="ARBA00022989"/>
    </source>
</evidence>
<proteinExistence type="predicted"/>
<keyword evidence="4 5" id="KW-0472">Membrane</keyword>
<organism evidence="7 8">
    <name type="scientific">Polarella glacialis</name>
    <name type="common">Dinoflagellate</name>
    <dbReference type="NCBI Taxonomy" id="89957"/>
    <lineage>
        <taxon>Eukaryota</taxon>
        <taxon>Sar</taxon>
        <taxon>Alveolata</taxon>
        <taxon>Dinophyceae</taxon>
        <taxon>Suessiales</taxon>
        <taxon>Suessiaceae</taxon>
        <taxon>Polarella</taxon>
    </lineage>
</organism>
<dbReference type="PANTHER" id="PTHR11814">
    <property type="entry name" value="SULFATE TRANSPORTER"/>
    <property type="match status" value="1"/>
</dbReference>
<keyword evidence="3 5" id="KW-1133">Transmembrane helix</keyword>
<protein>
    <recommendedName>
        <fullName evidence="6">STAS domain-containing protein</fullName>
    </recommendedName>
</protein>
<dbReference type="GO" id="GO:0016020">
    <property type="term" value="C:membrane"/>
    <property type="evidence" value="ECO:0007669"/>
    <property type="project" value="UniProtKB-SubCell"/>
</dbReference>
<evidence type="ECO:0000313" key="8">
    <source>
        <dbReference type="Proteomes" id="UP000626109"/>
    </source>
</evidence>
<dbReference type="EMBL" id="CAJNNW010025455">
    <property type="protein sequence ID" value="CAE8677313.1"/>
    <property type="molecule type" value="Genomic_DNA"/>
</dbReference>
<dbReference type="SUPFAM" id="SSF52091">
    <property type="entry name" value="SpoIIaa-like"/>
    <property type="match status" value="1"/>
</dbReference>
<comment type="caution">
    <text evidence="7">The sequence shown here is derived from an EMBL/GenBank/DDBJ whole genome shotgun (WGS) entry which is preliminary data.</text>
</comment>
<evidence type="ECO:0000256" key="4">
    <source>
        <dbReference type="ARBA" id="ARBA00023136"/>
    </source>
</evidence>
<keyword evidence="2 5" id="KW-0812">Transmembrane</keyword>
<dbReference type="GO" id="GO:0055085">
    <property type="term" value="P:transmembrane transport"/>
    <property type="evidence" value="ECO:0007669"/>
    <property type="project" value="InterPro"/>
</dbReference>
<dbReference type="Gene3D" id="3.30.750.24">
    <property type="entry name" value="STAS domain"/>
    <property type="match status" value="1"/>
</dbReference>
<reference evidence="7" key="1">
    <citation type="submission" date="2021-02" db="EMBL/GenBank/DDBJ databases">
        <authorList>
            <person name="Dougan E. K."/>
            <person name="Rhodes N."/>
            <person name="Thang M."/>
            <person name="Chan C."/>
        </authorList>
    </citation>
    <scope>NUCLEOTIDE SEQUENCE</scope>
</reference>
<dbReference type="PROSITE" id="PS50801">
    <property type="entry name" value="STAS"/>
    <property type="match status" value="1"/>
</dbReference>
<dbReference type="InterPro" id="IPR011547">
    <property type="entry name" value="SLC26A/SulP_dom"/>
</dbReference>
<feature type="non-terminal residue" evidence="7">
    <location>
        <position position="378"/>
    </location>
</feature>
<gene>
    <name evidence="7" type="ORF">PGLA2088_LOCUS20265</name>
</gene>
<feature type="transmembrane region" description="Helical" evidence="5">
    <location>
        <begin position="107"/>
        <end position="127"/>
    </location>
</feature>
<dbReference type="InterPro" id="IPR001902">
    <property type="entry name" value="SLC26A/SulP_fam"/>
</dbReference>
<feature type="transmembrane region" description="Helical" evidence="5">
    <location>
        <begin position="70"/>
        <end position="86"/>
    </location>
</feature>
<feature type="transmembrane region" description="Helical" evidence="5">
    <location>
        <begin position="172"/>
        <end position="203"/>
    </location>
</feature>
<dbReference type="CDD" id="cd07042">
    <property type="entry name" value="STAS_SulP_like_sulfate_transporter"/>
    <property type="match status" value="1"/>
</dbReference>
<feature type="transmembrane region" description="Helical" evidence="5">
    <location>
        <begin position="31"/>
        <end position="50"/>
    </location>
</feature>
<comment type="subcellular location">
    <subcellularLocation>
        <location evidence="1">Membrane</location>
        <topology evidence="1">Multi-pass membrane protein</topology>
    </subcellularLocation>
</comment>
<evidence type="ECO:0000256" key="1">
    <source>
        <dbReference type="ARBA" id="ARBA00004141"/>
    </source>
</evidence>
<name>A0A813JK20_POLGL</name>
<dbReference type="Pfam" id="PF01740">
    <property type="entry name" value="STAS"/>
    <property type="match status" value="1"/>
</dbReference>
<evidence type="ECO:0000256" key="5">
    <source>
        <dbReference type="SAM" id="Phobius"/>
    </source>
</evidence>
<dbReference type="Proteomes" id="UP000626109">
    <property type="component" value="Unassembled WGS sequence"/>
</dbReference>
<dbReference type="Pfam" id="PF00916">
    <property type="entry name" value="Sulfate_transp"/>
    <property type="match status" value="1"/>
</dbReference>
<accession>A0A813JK20</accession>